<dbReference type="InterPro" id="IPR015424">
    <property type="entry name" value="PyrdxlP-dep_Trfase"/>
</dbReference>
<evidence type="ECO:0000313" key="2">
    <source>
        <dbReference type="EMBL" id="PNT37582.2"/>
    </source>
</evidence>
<sequence length="109" mass="12818">MSTYLTLNAMGVSRDSQLRTLKLLKAVLEGGGREIFEFGHETMKKRWEKLNRAISLSKRFSLQEIVPKYCTYFQKIRGVSPAYGWLKCEEEEDKHCYACNQQTENNWIF</sequence>
<dbReference type="Pfam" id="PF04864">
    <property type="entry name" value="Alliinase_C"/>
    <property type="match status" value="1"/>
</dbReference>
<dbReference type="InParanoid" id="A0A2K2AJ76"/>
<feature type="domain" description="Alliinase C-terminal" evidence="1">
    <location>
        <begin position="1"/>
        <end position="101"/>
    </location>
</feature>
<organism evidence="2 3">
    <name type="scientific">Populus trichocarpa</name>
    <name type="common">Western balsam poplar</name>
    <name type="synonym">Populus balsamifera subsp. trichocarpa</name>
    <dbReference type="NCBI Taxonomy" id="3694"/>
    <lineage>
        <taxon>Eukaryota</taxon>
        <taxon>Viridiplantae</taxon>
        <taxon>Streptophyta</taxon>
        <taxon>Embryophyta</taxon>
        <taxon>Tracheophyta</taxon>
        <taxon>Spermatophyta</taxon>
        <taxon>Magnoliopsida</taxon>
        <taxon>eudicotyledons</taxon>
        <taxon>Gunneridae</taxon>
        <taxon>Pentapetalae</taxon>
        <taxon>rosids</taxon>
        <taxon>fabids</taxon>
        <taxon>Malpighiales</taxon>
        <taxon>Salicaceae</taxon>
        <taxon>Saliceae</taxon>
        <taxon>Populus</taxon>
    </lineage>
</organism>
<dbReference type="AlphaFoldDB" id="A0A2K2AJ76"/>
<gene>
    <name evidence="2" type="ORF">POPTR_005G197100</name>
</gene>
<reference evidence="2 3" key="1">
    <citation type="journal article" date="2006" name="Science">
        <title>The genome of black cottonwood, Populus trichocarpa (Torr. &amp; Gray).</title>
        <authorList>
            <person name="Tuskan G.A."/>
            <person name="Difazio S."/>
            <person name="Jansson S."/>
            <person name="Bohlmann J."/>
            <person name="Grigoriev I."/>
            <person name="Hellsten U."/>
            <person name="Putnam N."/>
            <person name="Ralph S."/>
            <person name="Rombauts S."/>
            <person name="Salamov A."/>
            <person name="Schein J."/>
            <person name="Sterck L."/>
            <person name="Aerts A."/>
            <person name="Bhalerao R.R."/>
            <person name="Bhalerao R.P."/>
            <person name="Blaudez D."/>
            <person name="Boerjan W."/>
            <person name="Brun A."/>
            <person name="Brunner A."/>
            <person name="Busov V."/>
            <person name="Campbell M."/>
            <person name="Carlson J."/>
            <person name="Chalot M."/>
            <person name="Chapman J."/>
            <person name="Chen G.L."/>
            <person name="Cooper D."/>
            <person name="Coutinho P.M."/>
            <person name="Couturier J."/>
            <person name="Covert S."/>
            <person name="Cronk Q."/>
            <person name="Cunningham R."/>
            <person name="Davis J."/>
            <person name="Degroeve S."/>
            <person name="Dejardin A."/>
            <person name="Depamphilis C."/>
            <person name="Detter J."/>
            <person name="Dirks B."/>
            <person name="Dubchak I."/>
            <person name="Duplessis S."/>
            <person name="Ehlting J."/>
            <person name="Ellis B."/>
            <person name="Gendler K."/>
            <person name="Goodstein D."/>
            <person name="Gribskov M."/>
            <person name="Grimwood J."/>
            <person name="Groover A."/>
            <person name="Gunter L."/>
            <person name="Hamberger B."/>
            <person name="Heinze B."/>
            <person name="Helariutta Y."/>
            <person name="Henrissat B."/>
            <person name="Holligan D."/>
            <person name="Holt R."/>
            <person name="Huang W."/>
            <person name="Islam-Faridi N."/>
            <person name="Jones S."/>
            <person name="Jones-Rhoades M."/>
            <person name="Jorgensen R."/>
            <person name="Joshi C."/>
            <person name="Kangasjarvi J."/>
            <person name="Karlsson J."/>
            <person name="Kelleher C."/>
            <person name="Kirkpatrick R."/>
            <person name="Kirst M."/>
            <person name="Kohler A."/>
            <person name="Kalluri U."/>
            <person name="Larimer F."/>
            <person name="Leebens-Mack J."/>
            <person name="Leple J.C."/>
            <person name="Locascio P."/>
            <person name="Lou Y."/>
            <person name="Lucas S."/>
            <person name="Martin F."/>
            <person name="Montanini B."/>
            <person name="Napoli C."/>
            <person name="Nelson D.R."/>
            <person name="Nelson C."/>
            <person name="Nieminen K."/>
            <person name="Nilsson O."/>
            <person name="Pereda V."/>
            <person name="Peter G."/>
            <person name="Philippe R."/>
            <person name="Pilate G."/>
            <person name="Poliakov A."/>
            <person name="Razumovskaya J."/>
            <person name="Richardson P."/>
            <person name="Rinaldi C."/>
            <person name="Ritland K."/>
            <person name="Rouze P."/>
            <person name="Ryaboy D."/>
            <person name="Schmutz J."/>
            <person name="Schrader J."/>
            <person name="Segerman B."/>
            <person name="Shin H."/>
            <person name="Siddiqui A."/>
            <person name="Sterky F."/>
            <person name="Terry A."/>
            <person name="Tsai C.J."/>
            <person name="Uberbacher E."/>
            <person name="Unneberg P."/>
            <person name="Vahala J."/>
            <person name="Wall K."/>
            <person name="Wessler S."/>
            <person name="Yang G."/>
            <person name="Yin T."/>
            <person name="Douglas C."/>
            <person name="Marra M."/>
            <person name="Sandberg G."/>
            <person name="Van de Peer Y."/>
            <person name="Rokhsar D."/>
        </authorList>
    </citation>
    <scope>NUCLEOTIDE SEQUENCE [LARGE SCALE GENOMIC DNA]</scope>
    <source>
        <strain evidence="3">cv. Nisqually</strain>
    </source>
</reference>
<dbReference type="SUPFAM" id="SSF53383">
    <property type="entry name" value="PLP-dependent transferases"/>
    <property type="match status" value="1"/>
</dbReference>
<name>A0A2K2AJ76_POPTR</name>
<dbReference type="InterPro" id="IPR006948">
    <property type="entry name" value="Alliinase_C"/>
</dbReference>
<keyword evidence="3" id="KW-1185">Reference proteome</keyword>
<evidence type="ECO:0000259" key="1">
    <source>
        <dbReference type="Pfam" id="PF04864"/>
    </source>
</evidence>
<dbReference type="GO" id="GO:0016846">
    <property type="term" value="F:carbon-sulfur lyase activity"/>
    <property type="evidence" value="ECO:0007669"/>
    <property type="project" value="InterPro"/>
</dbReference>
<dbReference type="Proteomes" id="UP000006729">
    <property type="component" value="Chromosome 5"/>
</dbReference>
<dbReference type="EMBL" id="CM009294">
    <property type="protein sequence ID" value="PNT37582.2"/>
    <property type="molecule type" value="Genomic_DNA"/>
</dbReference>
<accession>A0A2K2AJ76</accession>
<proteinExistence type="predicted"/>
<protein>
    <recommendedName>
        <fullName evidence="1">Alliinase C-terminal domain-containing protein</fullName>
    </recommendedName>
</protein>
<dbReference type="InterPro" id="IPR015422">
    <property type="entry name" value="PyrdxlP-dep_Trfase_small"/>
</dbReference>
<dbReference type="Gene3D" id="3.90.1150.10">
    <property type="entry name" value="Aspartate Aminotransferase, domain 1"/>
    <property type="match status" value="1"/>
</dbReference>
<dbReference type="STRING" id="3694.A0A2K2AJ76"/>
<evidence type="ECO:0000313" key="3">
    <source>
        <dbReference type="Proteomes" id="UP000006729"/>
    </source>
</evidence>